<reference evidence="4 5" key="1">
    <citation type="submission" date="2016-03" db="EMBL/GenBank/DDBJ databases">
        <title>Choanephora cucurbitarum.</title>
        <authorList>
            <person name="Min B."/>
            <person name="Park H."/>
            <person name="Park J.-H."/>
            <person name="Shin H.-D."/>
            <person name="Choi I.-G."/>
        </authorList>
    </citation>
    <scope>NUCLEOTIDE SEQUENCE [LARGE SCALE GENOMIC DNA]</scope>
    <source>
        <strain evidence="4 5">KUS-F28377</strain>
    </source>
</reference>
<keyword evidence="1" id="KW-0863">Zinc-finger</keyword>
<sequence>RTKRSSTGTSFGDKKFDEQVPLATTYGLPPTHNNDQGTTDMKNMRRTILELQEQLWQVTLQQDKKTSVLRIPQDKTNNPDGMLRDSVDQDTIKERRRRVRLPAFTLSDMQKAREWLMKYNSLTHHICFSETEKLADLEVRLKGDALSSFIYLPEEDKRTWKRLERAQCEWYSLNRSYREVARKAEVHLEVMLISYLKAVVNPEMRKAIVYRGPKTYTQAVDICVEVKTDFLTDQYHPTVKTLTEFTQQNYQSRDNRQKGNSQQSERGWDQVQEKRSCFTCKKVGHLKIDCWLNKKKNIRHHNNQETTNQQEETPVEEIINIFDYLFGNNQQEQTAQQERNRFKIRIKCNNQKV</sequence>
<evidence type="ECO:0000313" key="5">
    <source>
        <dbReference type="Proteomes" id="UP000093000"/>
    </source>
</evidence>
<comment type="caution">
    <text evidence="4">The sequence shown here is derived from an EMBL/GenBank/DDBJ whole genome shotgun (WGS) entry which is preliminary data.</text>
</comment>
<gene>
    <name evidence="4" type="ORF">A0J61_11399</name>
</gene>
<dbReference type="SUPFAM" id="SSF57756">
    <property type="entry name" value="Retrovirus zinc finger-like domains"/>
    <property type="match status" value="1"/>
</dbReference>
<feature type="region of interest" description="Disordered" evidence="2">
    <location>
        <begin position="247"/>
        <end position="267"/>
    </location>
</feature>
<dbReference type="GO" id="GO:0003676">
    <property type="term" value="F:nucleic acid binding"/>
    <property type="evidence" value="ECO:0007669"/>
    <property type="project" value="InterPro"/>
</dbReference>
<dbReference type="Proteomes" id="UP000093000">
    <property type="component" value="Unassembled WGS sequence"/>
</dbReference>
<dbReference type="InterPro" id="IPR001878">
    <property type="entry name" value="Znf_CCHC"/>
</dbReference>
<feature type="region of interest" description="Disordered" evidence="2">
    <location>
        <begin position="1"/>
        <end position="36"/>
    </location>
</feature>
<dbReference type="InterPro" id="IPR036875">
    <property type="entry name" value="Znf_CCHC_sf"/>
</dbReference>
<name>A0A1C7MUL5_9FUNG</name>
<feature type="domain" description="CCHC-type" evidence="3">
    <location>
        <begin position="277"/>
        <end position="290"/>
    </location>
</feature>
<evidence type="ECO:0000256" key="1">
    <source>
        <dbReference type="PROSITE-ProRule" id="PRU00047"/>
    </source>
</evidence>
<dbReference type="PROSITE" id="PS50158">
    <property type="entry name" value="ZF_CCHC"/>
    <property type="match status" value="1"/>
</dbReference>
<dbReference type="AlphaFoldDB" id="A0A1C7MUL5"/>
<dbReference type="InParanoid" id="A0A1C7MUL5"/>
<dbReference type="GO" id="GO:0008270">
    <property type="term" value="F:zinc ion binding"/>
    <property type="evidence" value="ECO:0007669"/>
    <property type="project" value="UniProtKB-KW"/>
</dbReference>
<dbReference type="STRING" id="101091.A0A1C7MUL5"/>
<accession>A0A1C7MUL5</accession>
<keyword evidence="1" id="KW-0479">Metal-binding</keyword>
<protein>
    <recommendedName>
        <fullName evidence="3">CCHC-type domain-containing protein</fullName>
    </recommendedName>
</protein>
<dbReference type="OrthoDB" id="8029976at2759"/>
<feature type="compositionally biased region" description="Polar residues" evidence="2">
    <location>
        <begin position="247"/>
        <end position="265"/>
    </location>
</feature>
<evidence type="ECO:0000313" key="4">
    <source>
        <dbReference type="EMBL" id="OBZ80551.1"/>
    </source>
</evidence>
<proteinExistence type="predicted"/>
<keyword evidence="5" id="KW-1185">Reference proteome</keyword>
<keyword evidence="1" id="KW-0862">Zinc</keyword>
<evidence type="ECO:0000256" key="2">
    <source>
        <dbReference type="SAM" id="MobiDB-lite"/>
    </source>
</evidence>
<feature type="non-terminal residue" evidence="4">
    <location>
        <position position="1"/>
    </location>
</feature>
<feature type="compositionally biased region" description="Polar residues" evidence="2">
    <location>
        <begin position="1"/>
        <end position="10"/>
    </location>
</feature>
<dbReference type="EMBL" id="LUGH01001989">
    <property type="protein sequence ID" value="OBZ80551.1"/>
    <property type="molecule type" value="Genomic_DNA"/>
</dbReference>
<organism evidence="4 5">
    <name type="scientific">Choanephora cucurbitarum</name>
    <dbReference type="NCBI Taxonomy" id="101091"/>
    <lineage>
        <taxon>Eukaryota</taxon>
        <taxon>Fungi</taxon>
        <taxon>Fungi incertae sedis</taxon>
        <taxon>Mucoromycota</taxon>
        <taxon>Mucoromycotina</taxon>
        <taxon>Mucoromycetes</taxon>
        <taxon>Mucorales</taxon>
        <taxon>Mucorineae</taxon>
        <taxon>Choanephoraceae</taxon>
        <taxon>Choanephoroideae</taxon>
        <taxon>Choanephora</taxon>
    </lineage>
</organism>
<evidence type="ECO:0000259" key="3">
    <source>
        <dbReference type="PROSITE" id="PS50158"/>
    </source>
</evidence>